<reference evidence="4 5" key="1">
    <citation type="journal article" date="2020" name="ISME J.">
        <title>Uncovering the hidden diversity of litter-decomposition mechanisms in mushroom-forming fungi.</title>
        <authorList>
            <person name="Floudas D."/>
            <person name="Bentzer J."/>
            <person name="Ahren D."/>
            <person name="Johansson T."/>
            <person name="Persson P."/>
            <person name="Tunlid A."/>
        </authorList>
    </citation>
    <scope>NUCLEOTIDE SEQUENCE [LARGE SCALE GENOMIC DNA]</scope>
    <source>
        <strain evidence="4 5">CBS 406.79</strain>
    </source>
</reference>
<dbReference type="PANTHER" id="PTHR15555:SF0">
    <property type="entry name" value="ZINC FINGER HIT DOMAIN-CONTAINING PROTEIN 2"/>
    <property type="match status" value="1"/>
</dbReference>
<dbReference type="AlphaFoldDB" id="A0A8H5GUP4"/>
<feature type="region of interest" description="Disordered" evidence="2">
    <location>
        <begin position="396"/>
        <end position="433"/>
    </location>
</feature>
<dbReference type="CDD" id="cd23024">
    <property type="entry name" value="zf-HIT_ZNHIT2-3"/>
    <property type="match status" value="1"/>
</dbReference>
<dbReference type="PROSITE" id="PS51083">
    <property type="entry name" value="ZF_HIT"/>
    <property type="match status" value="1"/>
</dbReference>
<keyword evidence="5" id="KW-1185">Reference proteome</keyword>
<dbReference type="OrthoDB" id="18412at2759"/>
<dbReference type="EMBL" id="JAACJN010000116">
    <property type="protein sequence ID" value="KAF5371413.1"/>
    <property type="molecule type" value="Genomic_DNA"/>
</dbReference>
<accession>A0A8H5GUP4</accession>
<organism evidence="4 5">
    <name type="scientific">Collybiopsis confluens</name>
    <dbReference type="NCBI Taxonomy" id="2823264"/>
    <lineage>
        <taxon>Eukaryota</taxon>
        <taxon>Fungi</taxon>
        <taxon>Dikarya</taxon>
        <taxon>Basidiomycota</taxon>
        <taxon>Agaricomycotina</taxon>
        <taxon>Agaricomycetes</taxon>
        <taxon>Agaricomycetidae</taxon>
        <taxon>Agaricales</taxon>
        <taxon>Marasmiineae</taxon>
        <taxon>Omphalotaceae</taxon>
        <taxon>Collybiopsis</taxon>
    </lineage>
</organism>
<protein>
    <recommendedName>
        <fullName evidence="3">HIT-type domain-containing protein</fullName>
    </recommendedName>
</protein>
<keyword evidence="1" id="KW-0862">Zinc</keyword>
<proteinExistence type="predicted"/>
<dbReference type="Pfam" id="PF04438">
    <property type="entry name" value="zf-HIT"/>
    <property type="match status" value="1"/>
</dbReference>
<dbReference type="SUPFAM" id="SSF144232">
    <property type="entry name" value="HIT/MYND zinc finger-like"/>
    <property type="match status" value="1"/>
</dbReference>
<comment type="caution">
    <text evidence="4">The sequence shown here is derived from an EMBL/GenBank/DDBJ whole genome shotgun (WGS) entry which is preliminary data.</text>
</comment>
<dbReference type="Proteomes" id="UP000518752">
    <property type="component" value="Unassembled WGS sequence"/>
</dbReference>
<evidence type="ECO:0000313" key="5">
    <source>
        <dbReference type="Proteomes" id="UP000518752"/>
    </source>
</evidence>
<dbReference type="PANTHER" id="PTHR15555">
    <property type="entry name" value="ZINC FINGER HIT DOMAIN CONTAINING PROTEIN 2 PROTEIN FON -RELATED"/>
    <property type="match status" value="1"/>
</dbReference>
<keyword evidence="1" id="KW-0479">Metal-binding</keyword>
<keyword evidence="1" id="KW-0863">Zinc-finger</keyword>
<feature type="domain" description="HIT-type" evidence="3">
    <location>
        <begin position="7"/>
        <end position="40"/>
    </location>
</feature>
<sequence>MQQQEICKICHRQISRYTCPECNIPYCSSTCFKSPLHADCSEPFYKKQIRESGDGDGQVQVYEERVKMMEILKRFEDEGGMEGADGVLDAASDDDDDDEDLVSRFQRIDVSSASPDTLWSLLTQDEKDRFIKASASLAPDLLHELDIPDPWWESLEATHEPVMHVPNSLVIPLPSGPPLIYNVLAVCHLPSLLPLLPTSSCEYQESIRILSALLPFLFQKKKSTTLYMSVSEAVESIWGKLDLDTKMSSSSTQLSMAPTSLFEMLMKDASAILRPKIVGVVSSPSLPPSPSIPPTKLSSAPSSTSPTSSVDIPSHPNRNLVYMLSDIKSLFTDHGRNTAHITHKLVFYAAHILSTPPLVLMSLAEDVLRKGGEGLGRGRGREMNTVQEDQLQGTRIADRERARGTTMTTTTKEKSRGKLIEELTSELSESRPA</sequence>
<feature type="region of interest" description="Disordered" evidence="2">
    <location>
        <begin position="284"/>
        <end position="315"/>
    </location>
</feature>
<name>A0A8H5GUP4_9AGAR</name>
<evidence type="ECO:0000259" key="3">
    <source>
        <dbReference type="PROSITE" id="PS51083"/>
    </source>
</evidence>
<evidence type="ECO:0000256" key="2">
    <source>
        <dbReference type="SAM" id="MobiDB-lite"/>
    </source>
</evidence>
<evidence type="ECO:0000256" key="1">
    <source>
        <dbReference type="PROSITE-ProRule" id="PRU00453"/>
    </source>
</evidence>
<gene>
    <name evidence="4" type="ORF">D9757_009996</name>
</gene>
<dbReference type="InterPro" id="IPR039646">
    <property type="entry name" value="ZNHIT2"/>
</dbReference>
<dbReference type="InterPro" id="IPR007529">
    <property type="entry name" value="Znf_HIT"/>
</dbReference>
<feature type="compositionally biased region" description="Basic and acidic residues" evidence="2">
    <location>
        <begin position="411"/>
        <end position="421"/>
    </location>
</feature>
<evidence type="ECO:0000313" key="4">
    <source>
        <dbReference type="EMBL" id="KAF5371413.1"/>
    </source>
</evidence>
<dbReference type="GO" id="GO:0008270">
    <property type="term" value="F:zinc ion binding"/>
    <property type="evidence" value="ECO:0007669"/>
    <property type="project" value="UniProtKB-UniRule"/>
</dbReference>
<feature type="compositionally biased region" description="Low complexity" evidence="2">
    <location>
        <begin position="294"/>
        <end position="314"/>
    </location>
</feature>
<dbReference type="Gene3D" id="3.30.60.190">
    <property type="match status" value="1"/>
</dbReference>